<sequence length="297" mass="33519">MDYEEEYEALVQLVAHKKSSDISIFLTSVPFEDNFFYKGQDNIYLVSLSGWHHLTDLPIANGIAYIITSILLKYELDVGDNHDVSTGCINDFMWDKSIIDAGMRAAFVCEHCRSNTKATVLTSKIFRHLISVLDIISTQSRRGHDMLEEIVSALPSLPGTAFDIFLCHNSSDKPAVRLLNTRLKATGIKTWFDEEALLPGQVWQDELERQIGSIGACAVIVGPNGEGPWQENERRVFINEFIKRSCLIVPVLITGASAVPTLPLFLQQFMWCDLRGDDGNQFDRLVQSIRMRRHISV</sequence>
<protein>
    <recommendedName>
        <fullName evidence="1">TIR domain-containing protein</fullName>
    </recommendedName>
</protein>
<evidence type="ECO:0000313" key="2">
    <source>
        <dbReference type="EMBL" id="GEB86613.1"/>
    </source>
</evidence>
<accession>A0A4Y3TXT6</accession>
<dbReference type="AlphaFoldDB" id="A0A4Y3TXT6"/>
<keyword evidence="3" id="KW-1185">Reference proteome</keyword>
<dbReference type="Pfam" id="PF13676">
    <property type="entry name" value="TIR_2"/>
    <property type="match status" value="1"/>
</dbReference>
<reference evidence="2 3" key="1">
    <citation type="submission" date="2019-06" db="EMBL/GenBank/DDBJ databases">
        <title>Whole genome shotgun sequence of Acetobacter peroxydans NBRC 13755.</title>
        <authorList>
            <person name="Hosoyama A."/>
            <person name="Uohara A."/>
            <person name="Ohji S."/>
            <person name="Ichikawa N."/>
        </authorList>
    </citation>
    <scope>NUCLEOTIDE SEQUENCE [LARGE SCALE GENOMIC DNA]</scope>
    <source>
        <strain evidence="2 3">NBRC 13755</strain>
    </source>
</reference>
<dbReference type="Gene3D" id="3.40.50.10140">
    <property type="entry name" value="Toll/interleukin-1 receptor homology (TIR) domain"/>
    <property type="match status" value="1"/>
</dbReference>
<dbReference type="InterPro" id="IPR000157">
    <property type="entry name" value="TIR_dom"/>
</dbReference>
<name>A0A4Y3TXT6_9PROT</name>
<evidence type="ECO:0000313" key="3">
    <source>
        <dbReference type="Proteomes" id="UP000317730"/>
    </source>
</evidence>
<dbReference type="RefSeq" id="WP_170212583.1">
    <property type="nucleotide sequence ID" value="NZ_BAPL01000007.1"/>
</dbReference>
<dbReference type="SUPFAM" id="SSF52200">
    <property type="entry name" value="Toll/Interleukin receptor TIR domain"/>
    <property type="match status" value="1"/>
</dbReference>
<dbReference type="InterPro" id="IPR035897">
    <property type="entry name" value="Toll_tir_struct_dom_sf"/>
</dbReference>
<feature type="domain" description="TIR" evidence="1">
    <location>
        <begin position="164"/>
        <end position="286"/>
    </location>
</feature>
<proteinExistence type="predicted"/>
<gene>
    <name evidence="2" type="ORF">APE01nite_24100</name>
</gene>
<comment type="caution">
    <text evidence="2">The sequence shown here is derived from an EMBL/GenBank/DDBJ whole genome shotgun (WGS) entry which is preliminary data.</text>
</comment>
<organism evidence="2 3">
    <name type="scientific">Acetobacter peroxydans</name>
    <dbReference type="NCBI Taxonomy" id="104098"/>
    <lineage>
        <taxon>Bacteria</taxon>
        <taxon>Pseudomonadati</taxon>
        <taxon>Pseudomonadota</taxon>
        <taxon>Alphaproteobacteria</taxon>
        <taxon>Acetobacterales</taxon>
        <taxon>Acetobacteraceae</taxon>
        <taxon>Acetobacter</taxon>
    </lineage>
</organism>
<dbReference type="Proteomes" id="UP000317730">
    <property type="component" value="Unassembled WGS sequence"/>
</dbReference>
<dbReference type="EMBL" id="BJMV01000019">
    <property type="protein sequence ID" value="GEB86613.1"/>
    <property type="molecule type" value="Genomic_DNA"/>
</dbReference>
<dbReference type="GO" id="GO:0007165">
    <property type="term" value="P:signal transduction"/>
    <property type="evidence" value="ECO:0007669"/>
    <property type="project" value="InterPro"/>
</dbReference>
<evidence type="ECO:0000259" key="1">
    <source>
        <dbReference type="Pfam" id="PF13676"/>
    </source>
</evidence>